<dbReference type="Proteomes" id="UP000237682">
    <property type="component" value="Unassembled WGS sequence"/>
</dbReference>
<keyword evidence="4" id="KW-1185">Reference proteome</keyword>
<organism evidence="3 4">
    <name type="scientific">Labrys okinawensis</name>
    <dbReference type="NCBI Taxonomy" id="346911"/>
    <lineage>
        <taxon>Bacteria</taxon>
        <taxon>Pseudomonadati</taxon>
        <taxon>Pseudomonadota</taxon>
        <taxon>Alphaproteobacteria</taxon>
        <taxon>Hyphomicrobiales</taxon>
        <taxon>Xanthobacteraceae</taxon>
        <taxon>Labrys</taxon>
    </lineage>
</organism>
<comment type="caution">
    <text evidence="3">The sequence shown here is derived from an EMBL/GenBank/DDBJ whole genome shotgun (WGS) entry which is preliminary data.</text>
</comment>
<protein>
    <submittedName>
        <fullName evidence="3">Cysteine hydrolase</fullName>
    </submittedName>
</protein>
<evidence type="ECO:0000259" key="2">
    <source>
        <dbReference type="Pfam" id="PF00857"/>
    </source>
</evidence>
<evidence type="ECO:0000313" key="4">
    <source>
        <dbReference type="Proteomes" id="UP000237682"/>
    </source>
</evidence>
<dbReference type="EMBL" id="PUEJ01000003">
    <property type="protein sequence ID" value="PRH87909.1"/>
    <property type="molecule type" value="Genomic_DNA"/>
</dbReference>
<proteinExistence type="predicted"/>
<dbReference type="CDD" id="cd01014">
    <property type="entry name" value="nicotinamidase_related"/>
    <property type="match status" value="1"/>
</dbReference>
<feature type="domain" description="Isochorismatase-like" evidence="2">
    <location>
        <begin position="5"/>
        <end position="177"/>
    </location>
</feature>
<gene>
    <name evidence="3" type="ORF">C5L14_08335</name>
</gene>
<sequence>MSKRALILVDIQNDYFPGGKWTLTGIEAAAANAARLLGAARAKNELVVHVRHEAVRPDAPFFVAGTPGAEINQAVANRAGEPVVVKNFPNSFRQTELKKLLDDAGVTDVLVAGAMSHMCIEATTRAAADFGYAVTVAHDAAATRDLEFGGVTVPAAQVHAAAMASLAFGYAKLASTEEVLAG</sequence>
<accession>A0A2S9QEY4</accession>
<evidence type="ECO:0000313" key="3">
    <source>
        <dbReference type="EMBL" id="PRH87909.1"/>
    </source>
</evidence>
<evidence type="ECO:0000256" key="1">
    <source>
        <dbReference type="ARBA" id="ARBA00022801"/>
    </source>
</evidence>
<dbReference type="InterPro" id="IPR000868">
    <property type="entry name" value="Isochorismatase-like_dom"/>
</dbReference>
<dbReference type="AlphaFoldDB" id="A0A2S9QEY4"/>
<reference evidence="3 4" key="1">
    <citation type="submission" date="2018-02" db="EMBL/GenBank/DDBJ databases">
        <title>Whole genome sequencing of endophytic bacterium.</title>
        <authorList>
            <person name="Eedara R."/>
            <person name="Podile A.R."/>
        </authorList>
    </citation>
    <scope>NUCLEOTIDE SEQUENCE [LARGE SCALE GENOMIC DNA]</scope>
    <source>
        <strain evidence="3 4">RP1T</strain>
    </source>
</reference>
<dbReference type="InterPro" id="IPR036380">
    <property type="entry name" value="Isochorismatase-like_sf"/>
</dbReference>
<dbReference type="PANTHER" id="PTHR43540">
    <property type="entry name" value="PEROXYUREIDOACRYLATE/UREIDOACRYLATE AMIDOHYDROLASE-RELATED"/>
    <property type="match status" value="1"/>
</dbReference>
<dbReference type="SUPFAM" id="SSF52499">
    <property type="entry name" value="Isochorismatase-like hydrolases"/>
    <property type="match status" value="1"/>
</dbReference>
<dbReference type="PANTHER" id="PTHR43540:SF1">
    <property type="entry name" value="ISOCHORISMATASE HYDROLASE"/>
    <property type="match status" value="1"/>
</dbReference>
<dbReference type="Pfam" id="PF00857">
    <property type="entry name" value="Isochorismatase"/>
    <property type="match status" value="1"/>
</dbReference>
<keyword evidence="1 3" id="KW-0378">Hydrolase</keyword>
<dbReference type="Gene3D" id="3.40.50.850">
    <property type="entry name" value="Isochorismatase-like"/>
    <property type="match status" value="1"/>
</dbReference>
<dbReference type="GO" id="GO:0016787">
    <property type="term" value="F:hydrolase activity"/>
    <property type="evidence" value="ECO:0007669"/>
    <property type="project" value="UniProtKB-KW"/>
</dbReference>
<dbReference type="OrthoDB" id="9794942at2"/>
<name>A0A2S9QEY4_9HYPH</name>
<dbReference type="InterPro" id="IPR050272">
    <property type="entry name" value="Isochorismatase-like_hydrls"/>
</dbReference>
<dbReference type="RefSeq" id="WP_105861577.1">
    <property type="nucleotide sequence ID" value="NZ_PUEJ01000003.1"/>
</dbReference>